<evidence type="ECO:0000313" key="1">
    <source>
        <dbReference type="EMBL" id="MFH4983822.1"/>
    </source>
</evidence>
<name>A0ABD6F2M0_9BILA</name>
<gene>
    <name evidence="1" type="ORF">AB6A40_010531</name>
</gene>
<organism evidence="1 2">
    <name type="scientific">Gnathostoma spinigerum</name>
    <dbReference type="NCBI Taxonomy" id="75299"/>
    <lineage>
        <taxon>Eukaryota</taxon>
        <taxon>Metazoa</taxon>
        <taxon>Ecdysozoa</taxon>
        <taxon>Nematoda</taxon>
        <taxon>Chromadorea</taxon>
        <taxon>Rhabditida</taxon>
        <taxon>Spirurina</taxon>
        <taxon>Gnathostomatomorpha</taxon>
        <taxon>Gnathostomatoidea</taxon>
        <taxon>Gnathostomatidae</taxon>
        <taxon>Gnathostoma</taxon>
    </lineage>
</organism>
<proteinExistence type="predicted"/>
<reference evidence="1 2" key="1">
    <citation type="submission" date="2024-08" db="EMBL/GenBank/DDBJ databases">
        <title>Gnathostoma spinigerum genome.</title>
        <authorList>
            <person name="Gonzalez-Bertolin B."/>
            <person name="Monzon S."/>
            <person name="Zaballos A."/>
            <person name="Jimenez P."/>
            <person name="Dekumyoy P."/>
            <person name="Varona S."/>
            <person name="Cuesta I."/>
            <person name="Sumanam S."/>
            <person name="Adisakwattana P."/>
            <person name="Gasser R.B."/>
            <person name="Hernandez-Gonzalez A."/>
            <person name="Young N.D."/>
            <person name="Perteguer M.J."/>
        </authorList>
    </citation>
    <scope>NUCLEOTIDE SEQUENCE [LARGE SCALE GENOMIC DNA]</scope>
    <source>
        <strain evidence="1">AL3</strain>
        <tissue evidence="1">Liver</tissue>
    </source>
</reference>
<dbReference type="AlphaFoldDB" id="A0ABD6F2M0"/>
<dbReference type="Proteomes" id="UP001608902">
    <property type="component" value="Unassembled WGS sequence"/>
</dbReference>
<sequence length="111" mass="12014">MSVHLSSPRTPRSEHHIQTKIGAMNSNFSFATAESDSLSEHSEEYKSLANKVLSGTDASLPLVTGVPATSTIHSSTTSGLSFSWINEVSLSDNGISGENAKFRSSYWFVYL</sequence>
<evidence type="ECO:0000313" key="2">
    <source>
        <dbReference type="Proteomes" id="UP001608902"/>
    </source>
</evidence>
<protein>
    <submittedName>
        <fullName evidence="1">Uncharacterized protein</fullName>
    </submittedName>
</protein>
<accession>A0ABD6F2M0</accession>
<dbReference type="EMBL" id="JBGFUD010013943">
    <property type="protein sequence ID" value="MFH4983822.1"/>
    <property type="molecule type" value="Genomic_DNA"/>
</dbReference>
<keyword evidence="2" id="KW-1185">Reference proteome</keyword>
<comment type="caution">
    <text evidence="1">The sequence shown here is derived from an EMBL/GenBank/DDBJ whole genome shotgun (WGS) entry which is preliminary data.</text>
</comment>